<evidence type="ECO:0000313" key="3">
    <source>
        <dbReference type="Proteomes" id="UP000183287"/>
    </source>
</evidence>
<dbReference type="AlphaFoldDB" id="A0A1I4U6C4"/>
<dbReference type="Pfam" id="PF03537">
    <property type="entry name" value="Glyco_hydro_114"/>
    <property type="match status" value="1"/>
</dbReference>
<gene>
    <name evidence="2" type="ORF">SAMN05421863_10606</name>
</gene>
<dbReference type="EMBL" id="FOUB01000060">
    <property type="protein sequence ID" value="SFM84538.1"/>
    <property type="molecule type" value="Genomic_DNA"/>
</dbReference>
<evidence type="ECO:0000313" key="2">
    <source>
        <dbReference type="EMBL" id="SFM84538.1"/>
    </source>
</evidence>
<feature type="domain" description="Glycoside-hydrolase family GH114 TIM-barrel" evidence="1">
    <location>
        <begin position="111"/>
        <end position="329"/>
    </location>
</feature>
<dbReference type="InterPro" id="IPR017853">
    <property type="entry name" value="GH"/>
</dbReference>
<name>A0A1I4U6C4_9PROT</name>
<dbReference type="InterPro" id="IPR004352">
    <property type="entry name" value="GH114_TIM-barrel"/>
</dbReference>
<accession>A0A1I4U6C4</accession>
<keyword evidence="3" id="KW-1185">Reference proteome</keyword>
<dbReference type="Gene3D" id="3.20.20.70">
    <property type="entry name" value="Aldolase class I"/>
    <property type="match status" value="1"/>
</dbReference>
<dbReference type="SUPFAM" id="SSF51445">
    <property type="entry name" value="(Trans)glycosidases"/>
    <property type="match status" value="1"/>
</dbReference>
<organism evidence="2 3">
    <name type="scientific">Nitrosomonas communis</name>
    <dbReference type="NCBI Taxonomy" id="44574"/>
    <lineage>
        <taxon>Bacteria</taxon>
        <taxon>Pseudomonadati</taxon>
        <taxon>Pseudomonadota</taxon>
        <taxon>Betaproteobacteria</taxon>
        <taxon>Nitrosomonadales</taxon>
        <taxon>Nitrosomonadaceae</taxon>
        <taxon>Nitrosomonas</taxon>
    </lineage>
</organism>
<sequence>MEKLNFIFLLIIPTNLFAQTINPFPTPSKPWQYQLQDTVNPSYEAAVYDSDLFDSPQSLIDDLHAKAQSLHAKAQSLIGDMHAKVQSLIDDLHPKGIFPGIINPFSTPSKSWQYQLQGTNNPSYEAAVYDIDLFDSPQSLIDDLHAKGIAVVCYFSAGSWENWREDADQFPENVLGRKNGWAGERWLDIRSNEVRSIMAIRIGLARSKGCDAVEPDNVDGYSNRTGFPLTYQDQIDYNRFLAMTAHLVGLKVGLKNDLEQINDLIGDFDFAINEECHRYSECDALTPFIDQGKAVFNVEYRATKQDKVCAQSRALGLSTIYLPLELDDSFRFSCPPLE</sequence>
<proteinExistence type="predicted"/>
<dbReference type="InterPro" id="IPR013785">
    <property type="entry name" value="Aldolase_TIM"/>
</dbReference>
<reference evidence="3" key="1">
    <citation type="submission" date="2016-10" db="EMBL/GenBank/DDBJ databases">
        <authorList>
            <person name="Varghese N."/>
            <person name="Submissions S."/>
        </authorList>
    </citation>
    <scope>NUCLEOTIDE SEQUENCE [LARGE SCALE GENOMIC DNA]</scope>
    <source>
        <strain evidence="3">Nm44</strain>
    </source>
</reference>
<dbReference type="RefSeq" id="WP_074906663.1">
    <property type="nucleotide sequence ID" value="NZ_FOUB01000060.1"/>
</dbReference>
<protein>
    <recommendedName>
        <fullName evidence="1">Glycoside-hydrolase family GH114 TIM-barrel domain-containing protein</fullName>
    </recommendedName>
</protein>
<dbReference type="PANTHER" id="PTHR35273">
    <property type="entry name" value="ALPHA-1,4 POLYGALACTOSAMINIDASE, PUTATIVE (AFU_ORTHOLOGUE AFUA_3G07890)-RELATED"/>
    <property type="match status" value="1"/>
</dbReference>
<dbReference type="PANTHER" id="PTHR35273:SF2">
    <property type="entry name" value="ALPHA-GALACTOSIDASE"/>
    <property type="match status" value="1"/>
</dbReference>
<evidence type="ECO:0000259" key="1">
    <source>
        <dbReference type="Pfam" id="PF03537"/>
    </source>
</evidence>
<dbReference type="Proteomes" id="UP000183287">
    <property type="component" value="Unassembled WGS sequence"/>
</dbReference>